<organism evidence="3 4">
    <name type="scientific">Halomarina halobia</name>
    <dbReference type="NCBI Taxonomy" id="3033386"/>
    <lineage>
        <taxon>Archaea</taxon>
        <taxon>Methanobacteriati</taxon>
        <taxon>Methanobacteriota</taxon>
        <taxon>Stenosarchaea group</taxon>
        <taxon>Halobacteria</taxon>
        <taxon>Halobacteriales</taxon>
        <taxon>Natronomonadaceae</taxon>
        <taxon>Halomarina</taxon>
    </lineage>
</organism>
<dbReference type="PROSITE" id="PS51819">
    <property type="entry name" value="VOC"/>
    <property type="match status" value="1"/>
</dbReference>
<evidence type="ECO:0000313" key="4">
    <source>
        <dbReference type="Proteomes" id="UP001596547"/>
    </source>
</evidence>
<gene>
    <name evidence="3" type="ORF">ACFQPE_18105</name>
</gene>
<protein>
    <submittedName>
        <fullName evidence="3">VOC family protein</fullName>
    </submittedName>
</protein>
<dbReference type="GO" id="GO:0046872">
    <property type="term" value="F:metal ion binding"/>
    <property type="evidence" value="ECO:0007669"/>
    <property type="project" value="UniProtKB-KW"/>
</dbReference>
<keyword evidence="4" id="KW-1185">Reference proteome</keyword>
<dbReference type="Proteomes" id="UP001596547">
    <property type="component" value="Unassembled WGS sequence"/>
</dbReference>
<reference evidence="3 4" key="1">
    <citation type="journal article" date="2019" name="Int. J. Syst. Evol. Microbiol.">
        <title>The Global Catalogue of Microorganisms (GCM) 10K type strain sequencing project: providing services to taxonomists for standard genome sequencing and annotation.</title>
        <authorList>
            <consortium name="The Broad Institute Genomics Platform"/>
            <consortium name="The Broad Institute Genome Sequencing Center for Infectious Disease"/>
            <person name="Wu L."/>
            <person name="Ma J."/>
        </authorList>
    </citation>
    <scope>NUCLEOTIDE SEQUENCE [LARGE SCALE GENOMIC DNA]</scope>
    <source>
        <strain evidence="3 4">PSR21</strain>
    </source>
</reference>
<dbReference type="SUPFAM" id="SSF54593">
    <property type="entry name" value="Glyoxalase/Bleomycin resistance protein/Dihydroxybiphenyl dioxygenase"/>
    <property type="match status" value="1"/>
</dbReference>
<comment type="caution">
    <text evidence="3">The sequence shown here is derived from an EMBL/GenBank/DDBJ whole genome shotgun (WGS) entry which is preliminary data.</text>
</comment>
<dbReference type="Gene3D" id="3.10.180.10">
    <property type="entry name" value="2,3-Dihydroxybiphenyl 1,2-Dioxygenase, domain 1"/>
    <property type="match status" value="1"/>
</dbReference>
<proteinExistence type="predicted"/>
<evidence type="ECO:0000313" key="3">
    <source>
        <dbReference type="EMBL" id="MFC7318692.1"/>
    </source>
</evidence>
<keyword evidence="1" id="KW-0479">Metal-binding</keyword>
<dbReference type="Pfam" id="PF13669">
    <property type="entry name" value="Glyoxalase_4"/>
    <property type="match status" value="1"/>
</dbReference>
<evidence type="ECO:0000256" key="1">
    <source>
        <dbReference type="ARBA" id="ARBA00022723"/>
    </source>
</evidence>
<dbReference type="InterPro" id="IPR051785">
    <property type="entry name" value="MMCE/EMCE_epimerase"/>
</dbReference>
<dbReference type="PANTHER" id="PTHR43048">
    <property type="entry name" value="METHYLMALONYL-COA EPIMERASE"/>
    <property type="match status" value="1"/>
</dbReference>
<name>A0ABD6AE31_9EURY</name>
<sequence>MYEIDHVAHAVWDASDALEAVTAADGVEHVWTLESDKWHYRTAYLLFGRDMFTLLAPTSEESFVADYLEGNGQGLHHIGANVTDLDAAVDQLTAVGGEVIMEDSIPGVRDEATLHPKSLFGLQLQLIEWDDDVGPTARDHVEAMRSAAADGRI</sequence>
<dbReference type="AlphaFoldDB" id="A0ABD6AE31"/>
<dbReference type="InterPro" id="IPR037523">
    <property type="entry name" value="VOC_core"/>
</dbReference>
<accession>A0ABD6AE31</accession>
<dbReference type="EMBL" id="JBHTBF010000003">
    <property type="protein sequence ID" value="MFC7318692.1"/>
    <property type="molecule type" value="Genomic_DNA"/>
</dbReference>
<dbReference type="PANTHER" id="PTHR43048:SF3">
    <property type="entry name" value="METHYLMALONYL-COA EPIMERASE, MITOCHONDRIAL"/>
    <property type="match status" value="1"/>
</dbReference>
<evidence type="ECO:0000259" key="2">
    <source>
        <dbReference type="PROSITE" id="PS51819"/>
    </source>
</evidence>
<dbReference type="GeneID" id="79317119"/>
<dbReference type="RefSeq" id="WP_276306470.1">
    <property type="nucleotide sequence ID" value="NZ_CP119993.1"/>
</dbReference>
<dbReference type="InterPro" id="IPR029068">
    <property type="entry name" value="Glyas_Bleomycin-R_OHBP_Dase"/>
</dbReference>
<feature type="domain" description="VOC" evidence="2">
    <location>
        <begin position="3"/>
        <end position="129"/>
    </location>
</feature>